<proteinExistence type="predicted"/>
<sequence length="189" mass="21263">MKISQKTIVVVLLLLSIGLGIALAIQINTKSELASQLSWTTNELNQRVEELKTAKEKYQDARGKLYQTAAVCDIYDSFFVNFPKSGIELPLYEYDPKDQEIVNKAEAYIQSQINPEQELIFKIGPVTQKEDGEYIVKFITYKKLGLNLDSTKGSANLDENLVKLTGGVPPTTLKGYSLKYSNGHFEYWG</sequence>
<protein>
    <submittedName>
        <fullName evidence="1">Uncharacterized protein</fullName>
    </submittedName>
</protein>
<dbReference type="STRING" id="1121395.SAMN02745215_04289"/>
<gene>
    <name evidence="1" type="ORF">SAMN02745215_04289</name>
</gene>
<dbReference type="RefSeq" id="WP_072774481.1">
    <property type="nucleotide sequence ID" value="NZ_FRDN01000015.1"/>
</dbReference>
<accession>A0A1M7UP86</accession>
<keyword evidence="2" id="KW-1185">Reference proteome</keyword>
<dbReference type="AlphaFoldDB" id="A0A1M7UP86"/>
<name>A0A1M7UP86_9FIRM</name>
<reference evidence="2" key="1">
    <citation type="submission" date="2016-12" db="EMBL/GenBank/DDBJ databases">
        <authorList>
            <person name="Varghese N."/>
            <person name="Submissions S."/>
        </authorList>
    </citation>
    <scope>NUCLEOTIDE SEQUENCE [LARGE SCALE GENOMIC DNA]</scope>
    <source>
        <strain evidence="2">DSM 11544</strain>
    </source>
</reference>
<dbReference type="EMBL" id="FRDN01000015">
    <property type="protein sequence ID" value="SHN84831.1"/>
    <property type="molecule type" value="Genomic_DNA"/>
</dbReference>
<organism evidence="1 2">
    <name type="scientific">Desulfitobacterium chlororespirans DSM 11544</name>
    <dbReference type="NCBI Taxonomy" id="1121395"/>
    <lineage>
        <taxon>Bacteria</taxon>
        <taxon>Bacillati</taxon>
        <taxon>Bacillota</taxon>
        <taxon>Clostridia</taxon>
        <taxon>Eubacteriales</taxon>
        <taxon>Desulfitobacteriaceae</taxon>
        <taxon>Desulfitobacterium</taxon>
    </lineage>
</organism>
<evidence type="ECO:0000313" key="1">
    <source>
        <dbReference type="EMBL" id="SHN84831.1"/>
    </source>
</evidence>
<evidence type="ECO:0000313" key="2">
    <source>
        <dbReference type="Proteomes" id="UP000184010"/>
    </source>
</evidence>
<dbReference type="Proteomes" id="UP000184010">
    <property type="component" value="Unassembled WGS sequence"/>
</dbReference>